<evidence type="ECO:0000313" key="5">
    <source>
        <dbReference type="Proteomes" id="UP000308365"/>
    </source>
</evidence>
<evidence type="ECO:0000256" key="1">
    <source>
        <dbReference type="ARBA" id="ARBA00010586"/>
    </source>
</evidence>
<dbReference type="InterPro" id="IPR024309">
    <property type="entry name" value="NUT_N"/>
</dbReference>
<dbReference type="PANTHER" id="PTHR22879:SF14">
    <property type="entry name" value="NUT FAMILY MEMBER 2A-RELATED"/>
    <property type="match status" value="1"/>
</dbReference>
<feature type="compositionally biased region" description="Polar residues" evidence="2">
    <location>
        <begin position="121"/>
        <end position="134"/>
    </location>
</feature>
<feature type="non-terminal residue" evidence="4">
    <location>
        <position position="1"/>
    </location>
</feature>
<dbReference type="PANTHER" id="PTHR22879">
    <property type="entry name" value="NUT FAMILY MEMBER 1"/>
    <property type="match status" value="1"/>
</dbReference>
<evidence type="ECO:0000313" key="4">
    <source>
        <dbReference type="EMBL" id="TKC33468.1"/>
    </source>
</evidence>
<feature type="domain" description="Nuclear Testis protein N-terminal" evidence="3">
    <location>
        <begin position="62"/>
        <end position="133"/>
    </location>
</feature>
<evidence type="ECO:0000259" key="3">
    <source>
        <dbReference type="Pfam" id="PF12881"/>
    </source>
</evidence>
<dbReference type="InterPro" id="IPR024310">
    <property type="entry name" value="NUT"/>
</dbReference>
<name>A0A4U1EBV5_MONMO</name>
<feature type="region of interest" description="Disordered" evidence="2">
    <location>
        <begin position="112"/>
        <end position="134"/>
    </location>
</feature>
<evidence type="ECO:0000256" key="2">
    <source>
        <dbReference type="SAM" id="MobiDB-lite"/>
    </source>
</evidence>
<accession>A0A4U1EBV5</accession>
<comment type="similarity">
    <text evidence="1">Belongs to the NUT family.</text>
</comment>
<feature type="non-terminal residue" evidence="4">
    <location>
        <position position="134"/>
    </location>
</feature>
<protein>
    <recommendedName>
        <fullName evidence="3">Nuclear Testis protein N-terminal domain-containing protein</fullName>
    </recommendedName>
</protein>
<proteinExistence type="inferred from homology"/>
<dbReference type="Proteomes" id="UP000308365">
    <property type="component" value="Unassembled WGS sequence"/>
</dbReference>
<dbReference type="Pfam" id="PF12881">
    <property type="entry name" value="NUT"/>
    <property type="match status" value="1"/>
</dbReference>
<dbReference type="EMBL" id="RWIC01003215">
    <property type="protein sequence ID" value="TKC33468.1"/>
    <property type="molecule type" value="Genomic_DNA"/>
</dbReference>
<reference evidence="5" key="1">
    <citation type="journal article" date="2019" name="IScience">
        <title>Narwhal Genome Reveals Long-Term Low Genetic Diversity despite Current Large Abundance Size.</title>
        <authorList>
            <person name="Westbury M.V."/>
            <person name="Petersen B."/>
            <person name="Garde E."/>
            <person name="Heide-Jorgensen M.P."/>
            <person name="Lorenzen E.D."/>
        </authorList>
    </citation>
    <scope>NUCLEOTIDE SEQUENCE [LARGE SCALE GENOMIC DNA]</scope>
</reference>
<sequence>CPFLHPFLAPSTDHPGGRTCHLPSPQHSLLAAACCQLSPRRLWWLMVAMDPVPLGLATSLSKSVTNPAMETIVTAPAVGVTQAGKGGWTPGFPPQAPPLVAQLVPIIRPVNSGPWPHGTSREGSLATNQPYASQ</sequence>
<organism evidence="4 5">
    <name type="scientific">Monodon monoceros</name>
    <name type="common">Narwhal</name>
    <name type="synonym">Ceratodon monodon</name>
    <dbReference type="NCBI Taxonomy" id="40151"/>
    <lineage>
        <taxon>Eukaryota</taxon>
        <taxon>Metazoa</taxon>
        <taxon>Chordata</taxon>
        <taxon>Craniata</taxon>
        <taxon>Vertebrata</taxon>
        <taxon>Euteleostomi</taxon>
        <taxon>Mammalia</taxon>
        <taxon>Eutheria</taxon>
        <taxon>Laurasiatheria</taxon>
        <taxon>Artiodactyla</taxon>
        <taxon>Whippomorpha</taxon>
        <taxon>Cetacea</taxon>
        <taxon>Odontoceti</taxon>
        <taxon>Monodontidae</taxon>
        <taxon>Monodon</taxon>
    </lineage>
</organism>
<gene>
    <name evidence="4" type="ORF">EI555_010881</name>
</gene>
<comment type="caution">
    <text evidence="4">The sequence shown here is derived from an EMBL/GenBank/DDBJ whole genome shotgun (WGS) entry which is preliminary data.</text>
</comment>
<dbReference type="AlphaFoldDB" id="A0A4U1EBV5"/>